<protein>
    <submittedName>
        <fullName evidence="1">Uncharacterized protein</fullName>
    </submittedName>
</protein>
<evidence type="ECO:0000313" key="2">
    <source>
        <dbReference type="Proteomes" id="UP000499080"/>
    </source>
</evidence>
<proteinExistence type="predicted"/>
<name>A0A4Y2AKT1_ARAVE</name>
<accession>A0A4Y2AKT1</accession>
<gene>
    <name evidence="1" type="ORF">AVEN_92237_1</name>
</gene>
<comment type="caution">
    <text evidence="1">The sequence shown here is derived from an EMBL/GenBank/DDBJ whole genome shotgun (WGS) entry which is preliminary data.</text>
</comment>
<evidence type="ECO:0000313" key="1">
    <source>
        <dbReference type="EMBL" id="GBL80320.1"/>
    </source>
</evidence>
<sequence>MLVRTETDTEIAHADLYNSIKVDGYHILPIHSSNKSQKESPGPHLSMSPDSWKKDWMIKDRTADLQDNSHHPLGFYKTMKMEVPEWAGDTNGVLETFEAMTAFYINDELDLPKITHRHLDGQDLRFIPLIQMYPEITSNNPHLSHSGWNRPIPLLPNHADNIYEALLGFIFVNGVLEKKIIRHDRGSWDSSQENLTCATFRDKDPKPTTLAQQSQQHLVHGGLPGLSYWEWSLWTAGRRPDNENQDLPR</sequence>
<keyword evidence="2" id="KW-1185">Reference proteome</keyword>
<reference evidence="1 2" key="1">
    <citation type="journal article" date="2019" name="Sci. Rep.">
        <title>Orb-weaving spider Araneus ventricosus genome elucidates the spidroin gene catalogue.</title>
        <authorList>
            <person name="Kono N."/>
            <person name="Nakamura H."/>
            <person name="Ohtoshi R."/>
            <person name="Moran D.A.P."/>
            <person name="Shinohara A."/>
            <person name="Yoshida Y."/>
            <person name="Fujiwara M."/>
            <person name="Mori M."/>
            <person name="Tomita M."/>
            <person name="Arakawa K."/>
        </authorList>
    </citation>
    <scope>NUCLEOTIDE SEQUENCE [LARGE SCALE GENOMIC DNA]</scope>
</reference>
<dbReference type="EMBL" id="BGPR01000021">
    <property type="protein sequence ID" value="GBL80320.1"/>
    <property type="molecule type" value="Genomic_DNA"/>
</dbReference>
<organism evidence="1 2">
    <name type="scientific">Araneus ventricosus</name>
    <name type="common">Orbweaver spider</name>
    <name type="synonym">Epeira ventricosa</name>
    <dbReference type="NCBI Taxonomy" id="182803"/>
    <lineage>
        <taxon>Eukaryota</taxon>
        <taxon>Metazoa</taxon>
        <taxon>Ecdysozoa</taxon>
        <taxon>Arthropoda</taxon>
        <taxon>Chelicerata</taxon>
        <taxon>Arachnida</taxon>
        <taxon>Araneae</taxon>
        <taxon>Araneomorphae</taxon>
        <taxon>Entelegynae</taxon>
        <taxon>Araneoidea</taxon>
        <taxon>Araneidae</taxon>
        <taxon>Araneus</taxon>
    </lineage>
</organism>
<dbReference type="Proteomes" id="UP000499080">
    <property type="component" value="Unassembled WGS sequence"/>
</dbReference>
<dbReference type="AlphaFoldDB" id="A0A4Y2AKT1"/>